<dbReference type="AlphaFoldDB" id="A0A1R4ISE7"/>
<keyword evidence="6" id="KW-0511">Multifunctional enzyme</keyword>
<evidence type="ECO:0000313" key="10">
    <source>
        <dbReference type="Proteomes" id="UP000196230"/>
    </source>
</evidence>
<feature type="domain" description="Glutamate-ammonia ligase adenylyltransferase repeated" evidence="7">
    <location>
        <begin position="84"/>
        <end position="349"/>
    </location>
</feature>
<protein>
    <submittedName>
        <fullName evidence="9">Glutamate-ammonia-ligase adenylyltransferase</fullName>
        <ecNumber evidence="9">2.7.7.42</ecNumber>
    </submittedName>
</protein>
<dbReference type="SUPFAM" id="SSF81301">
    <property type="entry name" value="Nucleotidyltransferase"/>
    <property type="match status" value="2"/>
</dbReference>
<keyword evidence="5" id="KW-0460">Magnesium</keyword>
<dbReference type="GO" id="GO:0016874">
    <property type="term" value="F:ligase activity"/>
    <property type="evidence" value="ECO:0007669"/>
    <property type="project" value="UniProtKB-KW"/>
</dbReference>
<evidence type="ECO:0000256" key="1">
    <source>
        <dbReference type="ARBA" id="ARBA00022679"/>
    </source>
</evidence>
<accession>A0A1R4ISE7</accession>
<dbReference type="InterPro" id="IPR043519">
    <property type="entry name" value="NT_sf"/>
</dbReference>
<evidence type="ECO:0000256" key="2">
    <source>
        <dbReference type="ARBA" id="ARBA00022695"/>
    </source>
</evidence>
<feature type="domain" description="PII-uridylyltransferase/Glutamine-synthetase adenylyltransferase" evidence="8">
    <location>
        <begin position="374"/>
        <end position="517"/>
    </location>
</feature>
<evidence type="ECO:0000259" key="7">
    <source>
        <dbReference type="Pfam" id="PF03710"/>
    </source>
</evidence>
<organism evidence="9 10">
    <name type="scientific">Micrococcus lylae</name>
    <dbReference type="NCBI Taxonomy" id="1273"/>
    <lineage>
        <taxon>Bacteria</taxon>
        <taxon>Bacillati</taxon>
        <taxon>Actinomycetota</taxon>
        <taxon>Actinomycetes</taxon>
        <taxon>Micrococcales</taxon>
        <taxon>Micrococcaceae</taxon>
        <taxon>Micrococcus</taxon>
    </lineage>
</organism>
<evidence type="ECO:0000259" key="8">
    <source>
        <dbReference type="Pfam" id="PF08335"/>
    </source>
</evidence>
<proteinExistence type="predicted"/>
<evidence type="ECO:0000256" key="4">
    <source>
        <dbReference type="ARBA" id="ARBA00022840"/>
    </source>
</evidence>
<dbReference type="EC" id="2.7.7.42" evidence="9"/>
<gene>
    <name evidence="9" type="ORF">FM125_04205</name>
</gene>
<dbReference type="CDD" id="cd05401">
    <property type="entry name" value="NT_GlnE_GlnD_like"/>
    <property type="match status" value="2"/>
</dbReference>
<dbReference type="EMBL" id="FUKP01000025">
    <property type="protein sequence ID" value="SJN22614.1"/>
    <property type="molecule type" value="Genomic_DNA"/>
</dbReference>
<reference evidence="9 10" key="1">
    <citation type="submission" date="2017-02" db="EMBL/GenBank/DDBJ databases">
        <authorList>
            <person name="Peterson S.W."/>
        </authorList>
    </citation>
    <scope>NUCLEOTIDE SEQUENCE [LARGE SCALE GENOMIC DNA]</scope>
    <source>
        <strain evidence="9 10">2B3F</strain>
    </source>
</reference>
<evidence type="ECO:0000256" key="3">
    <source>
        <dbReference type="ARBA" id="ARBA00022741"/>
    </source>
</evidence>
<keyword evidence="2 9" id="KW-0548">Nucleotidyltransferase</keyword>
<dbReference type="SUPFAM" id="SSF81593">
    <property type="entry name" value="Nucleotidyltransferase substrate binding subunit/domain"/>
    <property type="match status" value="2"/>
</dbReference>
<dbReference type="GO" id="GO:0000820">
    <property type="term" value="P:regulation of glutamine family amino acid metabolic process"/>
    <property type="evidence" value="ECO:0007669"/>
    <property type="project" value="TreeGrafter"/>
</dbReference>
<dbReference type="Proteomes" id="UP000196230">
    <property type="component" value="Unassembled WGS sequence"/>
</dbReference>
<dbReference type="NCBIfam" id="NF010707">
    <property type="entry name" value="PRK14109.1"/>
    <property type="match status" value="1"/>
</dbReference>
<evidence type="ECO:0000313" key="9">
    <source>
        <dbReference type="EMBL" id="SJN22614.1"/>
    </source>
</evidence>
<dbReference type="InterPro" id="IPR023057">
    <property type="entry name" value="GlnE"/>
</dbReference>
<dbReference type="RefSeq" id="WP_087133743.1">
    <property type="nucleotide sequence ID" value="NZ_FUKP01000025.1"/>
</dbReference>
<keyword evidence="4" id="KW-0067">ATP-binding</keyword>
<dbReference type="InterPro" id="IPR005190">
    <property type="entry name" value="GlnE_rpt_dom"/>
</dbReference>
<dbReference type="Pfam" id="PF08335">
    <property type="entry name" value="GlnD_UR_UTase"/>
    <property type="match status" value="2"/>
</dbReference>
<dbReference type="PANTHER" id="PTHR30621:SF0">
    <property type="entry name" value="BIFUNCTIONAL GLUTAMINE SYNTHETASE ADENYLYLTRANSFERASE_ADENYLYL-REMOVING ENZYME"/>
    <property type="match status" value="1"/>
</dbReference>
<evidence type="ECO:0000256" key="5">
    <source>
        <dbReference type="ARBA" id="ARBA00022842"/>
    </source>
</evidence>
<dbReference type="GO" id="GO:0005524">
    <property type="term" value="F:ATP binding"/>
    <property type="evidence" value="ECO:0007669"/>
    <property type="project" value="UniProtKB-KW"/>
</dbReference>
<sequence>MTSLPGADAESLQRRALTAAGFTDLDRARSLMGQREFEGVDLEALVAALSHAPDPEQALLLWLRLIEREPDAKGIVADEEQAARLARLLGASEALGEFLIRRPEHLDLVSDPQRAAATAPALTQRDPAATGQDWQDESAALRRLLLESVGADPEAERPVAGRTDAEAAVALRRAYRRQITAIALQDLGSADPTLIEPSVSAWLADLAGAAIDAALAVARAAAVERHGEAAATLDLAVIGMGKCGARELNYISDVDVVFVHAAGEGQDETTAAVVAAEMAGGIGKVVYGAAPEPNLWEVDANLRPEGRDGALSRTVDSHAQYYRRWAHGWEFQALLKARPIAGSTALGAEYMDRMWPLVWKSSAQEGFVESVQKMRGRVMDTIAHADRDREIKLGSGGLRDVEFTAQLLQLVHGRADETVRVRSTLEAIDRLCEASYISTRDAEAFAARYRWLRTLEHRIQLVHLRRTHLMPTKEEALRVVARSMQAQGEQRHAGGEELSETFRTVRREVRQLHERIFYRPLLSTTAALSDDEVKLTAEAVQERLAALGYRDPKGALGHIESLTRGLSRRAAMQRQLLPVMLGWFADGPDPDGGLLAFRRLSESLGASSWFLRMLRDSNAAAQRLCGVLSSSRFIGDLLEHSPESTAWLGDDRQLEPMEPEALWKQARAVLSRRDRSEEPAKVVRHVRHARRREILRVALADASGHIDLEQTVRALSDVDHVAVLGALHVCLAAVEQEEELLTDVAVVAMGRQGGREITYGSDLDAMFVHRPREGADPEAAQHQAVAIAKQLTALLKQPAKPALPGEPALVVDADLRPEGRQGPLVRSMDSYREYYQRWAEVWERQALLRARPLAGESSLLEEIGDWADSVRYSGGLSAGDLREIRRIKARVESERLPRGVQPSRHVKLGPGGLSDVEWLVQTLQLRHAGEHSSLRTTSTLPALRALVSLDLLPAADAEALEKAWLLCSRIRAAGYLWSGKASDVLPSHTRDVAALARWCAGPGHHAGDVEEHVKRTMRHARQVFEKHFYGL</sequence>
<dbReference type="GO" id="GO:0005829">
    <property type="term" value="C:cytosol"/>
    <property type="evidence" value="ECO:0007669"/>
    <property type="project" value="TreeGrafter"/>
</dbReference>
<keyword evidence="3" id="KW-0547">Nucleotide-binding</keyword>
<dbReference type="PANTHER" id="PTHR30621">
    <property type="entry name" value="GLUTAMINE SYNTHETASE ADENYLYLTRANSFERASE"/>
    <property type="match status" value="1"/>
</dbReference>
<feature type="domain" description="PII-uridylyltransferase/Glutamine-synthetase adenylyltransferase" evidence="8">
    <location>
        <begin position="890"/>
        <end position="1026"/>
    </location>
</feature>
<dbReference type="Pfam" id="PF03710">
    <property type="entry name" value="GlnE"/>
    <property type="match status" value="2"/>
</dbReference>
<evidence type="ECO:0000256" key="6">
    <source>
        <dbReference type="ARBA" id="ARBA00023268"/>
    </source>
</evidence>
<feature type="domain" description="Glutamate-ammonia ligase adenylyltransferase repeated" evidence="7">
    <location>
        <begin position="622"/>
        <end position="859"/>
    </location>
</feature>
<dbReference type="Gene3D" id="3.30.460.10">
    <property type="entry name" value="Beta Polymerase, domain 2"/>
    <property type="match status" value="2"/>
</dbReference>
<name>A0A1R4ISE7_9MICC</name>
<dbReference type="Gene3D" id="1.20.120.330">
    <property type="entry name" value="Nucleotidyltransferases domain 2"/>
    <property type="match status" value="2"/>
</dbReference>
<keyword evidence="1 9" id="KW-0808">Transferase</keyword>
<keyword evidence="9" id="KW-0436">Ligase</keyword>
<dbReference type="InterPro" id="IPR013546">
    <property type="entry name" value="PII_UdlTrfase/GS_AdlTrfase"/>
</dbReference>
<dbReference type="GO" id="GO:0008882">
    <property type="term" value="F:[glutamate-ammonia-ligase] adenylyltransferase activity"/>
    <property type="evidence" value="ECO:0007669"/>
    <property type="project" value="UniProtKB-EC"/>
</dbReference>